<evidence type="ECO:0000313" key="4">
    <source>
        <dbReference type="Proteomes" id="UP000053105"/>
    </source>
</evidence>
<evidence type="ECO:0000256" key="2">
    <source>
        <dbReference type="SAM" id="MobiDB-lite"/>
    </source>
</evidence>
<dbReference type="Proteomes" id="UP000053105">
    <property type="component" value="Unassembled WGS sequence"/>
</dbReference>
<name>A0A0N0BID7_9HYME</name>
<accession>A0A0N0BID7</accession>
<dbReference type="OrthoDB" id="7669823at2759"/>
<keyword evidence="4" id="KW-1185">Reference proteome</keyword>
<evidence type="ECO:0000256" key="1">
    <source>
        <dbReference type="SAM" id="Coils"/>
    </source>
</evidence>
<dbReference type="AlphaFoldDB" id="A0A0N0BID7"/>
<proteinExistence type="predicted"/>
<keyword evidence="1" id="KW-0175">Coiled coil</keyword>
<evidence type="ECO:0000313" key="3">
    <source>
        <dbReference type="EMBL" id="KOX77512.1"/>
    </source>
</evidence>
<reference evidence="3 4" key="1">
    <citation type="submission" date="2015-07" db="EMBL/GenBank/DDBJ databases">
        <title>The genome of Melipona quadrifasciata.</title>
        <authorList>
            <person name="Pan H."/>
            <person name="Kapheim K."/>
        </authorList>
    </citation>
    <scope>NUCLEOTIDE SEQUENCE [LARGE SCALE GENOMIC DNA]</scope>
    <source>
        <strain evidence="3">0111107301</strain>
        <tissue evidence="3">Whole body</tissue>
    </source>
</reference>
<feature type="region of interest" description="Disordered" evidence="2">
    <location>
        <begin position="51"/>
        <end position="97"/>
    </location>
</feature>
<protein>
    <submittedName>
        <fullName evidence="3">Uncharacterized protein</fullName>
    </submittedName>
</protein>
<feature type="region of interest" description="Disordered" evidence="2">
    <location>
        <begin position="172"/>
        <end position="194"/>
    </location>
</feature>
<organism evidence="3 4">
    <name type="scientific">Melipona quadrifasciata</name>
    <dbReference type="NCBI Taxonomy" id="166423"/>
    <lineage>
        <taxon>Eukaryota</taxon>
        <taxon>Metazoa</taxon>
        <taxon>Ecdysozoa</taxon>
        <taxon>Arthropoda</taxon>
        <taxon>Hexapoda</taxon>
        <taxon>Insecta</taxon>
        <taxon>Pterygota</taxon>
        <taxon>Neoptera</taxon>
        <taxon>Endopterygota</taxon>
        <taxon>Hymenoptera</taxon>
        <taxon>Apocrita</taxon>
        <taxon>Aculeata</taxon>
        <taxon>Apoidea</taxon>
        <taxon>Anthophila</taxon>
        <taxon>Apidae</taxon>
        <taxon>Melipona</taxon>
    </lineage>
</organism>
<feature type="compositionally biased region" description="Basic residues" evidence="2">
    <location>
        <begin position="71"/>
        <end position="91"/>
    </location>
</feature>
<feature type="coiled-coil region" evidence="1">
    <location>
        <begin position="257"/>
        <end position="296"/>
    </location>
</feature>
<dbReference type="EMBL" id="KQ435732">
    <property type="protein sequence ID" value="KOX77512.1"/>
    <property type="molecule type" value="Genomic_DNA"/>
</dbReference>
<gene>
    <name evidence="3" type="ORF">WN51_09836</name>
</gene>
<sequence>MRPTGRAAMEMTLRWLGRPDLAKYVRENPRLIGKLFGTDGHDVADTLEFPRHRVSRRHTPEMDKNSYAGVKTKKKKAKKRKKKKRTKHRGSSKVQNKGVKRAMIVAAAHPASHIRNKNKKDKNTFTDSLEWNDDEDVCSCSDIEEDCTGKCEMCDQSYQTRYVTDHRIGTDDSVKSLTSVRKPKKEEKKKQRLGFLQRSCQNRKKEKKDQNNRDRKCVKRRNLGTIEFGDRQKISDKIAAKRCENMRKDQCKCCRCILNSRDKIRREKKELHKWKAKRKKEEKKRKKEELRRTEELANVCFNETCK</sequence>